<keyword evidence="7" id="KW-0675">Receptor</keyword>
<dbReference type="InterPro" id="IPR032675">
    <property type="entry name" value="LRR_dom_sf"/>
</dbReference>
<keyword evidence="1" id="KW-0433">Leucine-rich repeat</keyword>
<evidence type="ECO:0000256" key="5">
    <source>
        <dbReference type="SAM" id="SignalP"/>
    </source>
</evidence>
<evidence type="ECO:0000313" key="7">
    <source>
        <dbReference type="EMBL" id="JAV07022.1"/>
    </source>
</evidence>
<keyword evidence="2 5" id="KW-0732">Signal</keyword>
<keyword evidence="4" id="KW-0812">Transmembrane</keyword>
<feature type="transmembrane region" description="Helical" evidence="4">
    <location>
        <begin position="565"/>
        <end position="587"/>
    </location>
</feature>
<dbReference type="SMART" id="SM00369">
    <property type="entry name" value="LRR_TYP"/>
    <property type="match status" value="10"/>
</dbReference>
<evidence type="ECO:0000256" key="1">
    <source>
        <dbReference type="ARBA" id="ARBA00022614"/>
    </source>
</evidence>
<keyword evidence="4" id="KW-1133">Transmembrane helix</keyword>
<dbReference type="InterPro" id="IPR001611">
    <property type="entry name" value="Leu-rich_rpt"/>
</dbReference>
<dbReference type="AlphaFoldDB" id="A0A1L8DKP9"/>
<dbReference type="SMART" id="SM00082">
    <property type="entry name" value="LRRCT"/>
    <property type="match status" value="1"/>
</dbReference>
<protein>
    <submittedName>
        <fullName evidence="7">Putative leucine-rich repeat-containing g-protein coupled receptor 5</fullName>
    </submittedName>
</protein>
<accession>A0A1L8DKP9</accession>
<sequence>MNKLIVLCISFAITVVNCDLCSFCKCYDSEDVLNIYCTGASRNRTIELDNIVWPTGKKIVAHFNHLGLTFMPKLTGDANVIGLNFDNNAISMFTPEPLQFFKNLERFSLASNELKQIPKDFIRTQLQLRHLNLSHNALEDIDTTMLGYIQQLQTLDLSHNRFHKISTELLLALPHVEVLNLEGNLIFDIEDLAGDSGDSDEDTRGLSIKELNLSKNNFAVITAKTFADFDKLEHLDISRNKIGNINQRAFRKMTNLRWLDVSENIIEDLHLHLPESVEIFHARANRLKMWPLTKLPEAITEIHVGNNRLTELFTLTDTMSALTFLNASDNLIEYLPDHVALPQMTTLDLSFNQLTSVPQGMSIRTPAMEILILDHNPIETILFVDHITVASLSINNMPNIRAIDAKAFSAVRGRIPRENRTCVTISIARCPLLHEIHEQAFQGVDLCKLDLSGNNLTKIPENLTDWSKLVDGIDLQDNPWDCTCSSQWMLDRILNLLYKNPKHQHFLTDFRCASPESFAGQRMVRYYKRRLAFCHASEYMTIKPSQDAPVEAGFSISMKQGSSPVPIIIGASIFILLSLVAAGFFMAREERRRLRRNRERRLFSDIQ</sequence>
<dbReference type="Pfam" id="PF13855">
    <property type="entry name" value="LRR_8"/>
    <property type="match status" value="2"/>
</dbReference>
<dbReference type="PANTHER" id="PTHR24369:SF210">
    <property type="entry name" value="CHAOPTIN-RELATED"/>
    <property type="match status" value="1"/>
</dbReference>
<dbReference type="PROSITE" id="PS51450">
    <property type="entry name" value="LRR"/>
    <property type="match status" value="5"/>
</dbReference>
<dbReference type="EMBL" id="GFDF01007062">
    <property type="protein sequence ID" value="JAV07022.1"/>
    <property type="molecule type" value="Transcribed_RNA"/>
</dbReference>
<keyword evidence="3" id="KW-0677">Repeat</keyword>
<reference evidence="7" key="1">
    <citation type="submission" date="2016-12" db="EMBL/GenBank/DDBJ databases">
        <title>An insight into the sialome and mialome of the sand fly, Nyssomyia neivai.</title>
        <authorList>
            <person name="Sebastian V."/>
            <person name="Goulart T.M."/>
            <person name="Oliveira W."/>
            <person name="Calvo E."/>
            <person name="Oliveira L.F."/>
            <person name="Pinto M.C."/>
            <person name="Rosselino A.M."/>
            <person name="Ribeiro J.M."/>
        </authorList>
    </citation>
    <scope>NUCLEOTIDE SEQUENCE</scope>
</reference>
<dbReference type="GO" id="GO:0005886">
    <property type="term" value="C:plasma membrane"/>
    <property type="evidence" value="ECO:0007669"/>
    <property type="project" value="TreeGrafter"/>
</dbReference>
<dbReference type="SUPFAM" id="SSF52058">
    <property type="entry name" value="L domain-like"/>
    <property type="match status" value="1"/>
</dbReference>
<feature type="domain" description="LRRCT" evidence="6">
    <location>
        <begin position="478"/>
        <end position="535"/>
    </location>
</feature>
<feature type="chain" id="PRO_5013132177" evidence="5">
    <location>
        <begin position="19"/>
        <end position="607"/>
    </location>
</feature>
<evidence type="ECO:0000256" key="3">
    <source>
        <dbReference type="ARBA" id="ARBA00022737"/>
    </source>
</evidence>
<dbReference type="PANTHER" id="PTHR24369">
    <property type="entry name" value="ANTIGEN BSP, PUTATIVE-RELATED"/>
    <property type="match status" value="1"/>
</dbReference>
<name>A0A1L8DKP9_9DIPT</name>
<proteinExistence type="predicted"/>
<evidence type="ECO:0000256" key="2">
    <source>
        <dbReference type="ARBA" id="ARBA00022729"/>
    </source>
</evidence>
<dbReference type="Gene3D" id="3.80.10.10">
    <property type="entry name" value="Ribonuclease Inhibitor"/>
    <property type="match status" value="4"/>
</dbReference>
<keyword evidence="4" id="KW-0472">Membrane</keyword>
<dbReference type="SMART" id="SM00364">
    <property type="entry name" value="LRR_BAC"/>
    <property type="match status" value="4"/>
</dbReference>
<dbReference type="InterPro" id="IPR000483">
    <property type="entry name" value="Cys-rich_flank_reg_C"/>
</dbReference>
<organism evidence="7">
    <name type="scientific">Nyssomyia neivai</name>
    <dbReference type="NCBI Taxonomy" id="330878"/>
    <lineage>
        <taxon>Eukaryota</taxon>
        <taxon>Metazoa</taxon>
        <taxon>Ecdysozoa</taxon>
        <taxon>Arthropoda</taxon>
        <taxon>Hexapoda</taxon>
        <taxon>Insecta</taxon>
        <taxon>Pterygota</taxon>
        <taxon>Neoptera</taxon>
        <taxon>Endopterygota</taxon>
        <taxon>Diptera</taxon>
        <taxon>Nematocera</taxon>
        <taxon>Psychodoidea</taxon>
        <taxon>Psychodidae</taxon>
        <taxon>Nyssomyia</taxon>
    </lineage>
</organism>
<dbReference type="Pfam" id="PF00560">
    <property type="entry name" value="LRR_1"/>
    <property type="match status" value="1"/>
</dbReference>
<evidence type="ECO:0000256" key="4">
    <source>
        <dbReference type="SAM" id="Phobius"/>
    </source>
</evidence>
<dbReference type="InterPro" id="IPR050541">
    <property type="entry name" value="LRR_TM_domain-containing"/>
</dbReference>
<dbReference type="InterPro" id="IPR003591">
    <property type="entry name" value="Leu-rich_rpt_typical-subtyp"/>
</dbReference>
<evidence type="ECO:0000259" key="6">
    <source>
        <dbReference type="SMART" id="SM00082"/>
    </source>
</evidence>
<feature type="signal peptide" evidence="5">
    <location>
        <begin position="1"/>
        <end position="18"/>
    </location>
</feature>